<gene>
    <name evidence="3" type="ORF">ADN01_11535</name>
    <name evidence="2" type="ORF">LSAC_03477</name>
</gene>
<dbReference type="OrthoDB" id="5573484at2"/>
<dbReference type="EMBL" id="LGCM01000039">
    <property type="protein sequence ID" value="KPL80746.1"/>
    <property type="molecule type" value="Genomic_DNA"/>
</dbReference>
<evidence type="ECO:0000313" key="4">
    <source>
        <dbReference type="Proteomes" id="UP000050501"/>
    </source>
</evidence>
<dbReference type="Pfam" id="PF23019">
    <property type="entry name" value="DUF7033"/>
    <property type="match status" value="1"/>
</dbReference>
<evidence type="ECO:0000313" key="3">
    <source>
        <dbReference type="EMBL" id="KPL80746.1"/>
    </source>
</evidence>
<reference evidence="3 4" key="2">
    <citation type="submission" date="2015-07" db="EMBL/GenBank/DDBJ databases">
        <title>Genome sequence of Levilinea saccharolytica DSM 16555.</title>
        <authorList>
            <person name="Hemp J."/>
            <person name="Ward L.M."/>
            <person name="Pace L.A."/>
            <person name="Fischer W.W."/>
        </authorList>
    </citation>
    <scope>NUCLEOTIDE SEQUENCE [LARGE SCALE GENOMIC DNA]</scope>
    <source>
        <strain evidence="3 4">KIBI-1</strain>
    </source>
</reference>
<evidence type="ECO:0000259" key="1">
    <source>
        <dbReference type="Pfam" id="PF23019"/>
    </source>
</evidence>
<dbReference type="STRING" id="229921.ADN01_11535"/>
<dbReference type="Gene3D" id="3.20.20.370">
    <property type="entry name" value="Glycoside hydrolase/deacetylase"/>
    <property type="match status" value="1"/>
</dbReference>
<evidence type="ECO:0000313" key="2">
    <source>
        <dbReference type="EMBL" id="GAP19567.1"/>
    </source>
</evidence>
<accession>A0A0M8JQ76</accession>
<protein>
    <recommendedName>
        <fullName evidence="1">DUF7033 domain-containing protein</fullName>
    </recommendedName>
</protein>
<feature type="domain" description="DUF7033" evidence="1">
    <location>
        <begin position="123"/>
        <end position="204"/>
    </location>
</feature>
<sequence length="468" mass="51992">MHTPLPLTPQAAAYAWRQLTRRAGLEHDRLEALGMTLVYASPDTVRPDRPAVVVAPCAPQAWDTLVQRSAHSLDWLLPQRVFPPREAAAHTERMPVLLWGQCAADGTRPFAEVRADGCLVFYADILASTVFLLSRWEETDASAFDVHGRFPMEKSAAARHGFLDRPLVDETALVLRAWLQHIQPGWQPKRRAFSVRLTHDIDHLRPFVSLSRGLLVLGADVLRRRSLRQAAHTAAQLREQAGALGSTAAVRAVGELMELSTRAGLGGTYYFMAARPGRYQGGYDPAHPAARALIRTAQAQGFTLGLHPGYEAFLDPQRLAEEKTRLEAAAGEPLREVRAHFLRFRVPDTWRHFQEAGFTHDSSLGSSSLVGFRASTCHPYRPFDLERDAEMTLVERPLIVMDAALAAGGRTPQAGCALALEMAERCRRVEGDFVLLWHNTSLIEEWAAWSAAYRELILRLADLQAGRA</sequence>
<dbReference type="CDD" id="cd10931">
    <property type="entry name" value="CE4_u7"/>
    <property type="match status" value="1"/>
</dbReference>
<dbReference type="Proteomes" id="UP000050501">
    <property type="component" value="Unassembled WGS sequence"/>
</dbReference>
<dbReference type="PATRIC" id="fig|229921.5.peg.1528"/>
<name>A0A0M8JQ76_9CHLR</name>
<dbReference type="InterPro" id="IPR054297">
    <property type="entry name" value="DUF7033"/>
</dbReference>
<dbReference type="AlphaFoldDB" id="A0A0M8JQ76"/>
<reference evidence="2" key="1">
    <citation type="journal article" date="2015" name="Genome Announc.">
        <title>Draft Genome Sequences of Anaerolinea thermolimosa IMO-1, Bellilinea caldifistulae GOMI-1, Leptolinea tardivitalis YMTK-2, Levilinea saccharolytica KIBI-1, Longilinea arvoryzae KOME-1, Previously Described as Members of the Class Anaerolineae (Chloroflexi).</title>
        <authorList>
            <person name="Matsuura N."/>
            <person name="Tourlousse M.D."/>
            <person name="Ohashi A."/>
            <person name="Hugenholtz P."/>
            <person name="Sekiguchi Y."/>
        </authorList>
    </citation>
    <scope>NUCLEOTIDE SEQUENCE</scope>
    <source>
        <strain evidence="2">KIBI-1</strain>
    </source>
</reference>
<organism evidence="2">
    <name type="scientific">Levilinea saccharolytica</name>
    <dbReference type="NCBI Taxonomy" id="229921"/>
    <lineage>
        <taxon>Bacteria</taxon>
        <taxon>Bacillati</taxon>
        <taxon>Chloroflexota</taxon>
        <taxon>Anaerolineae</taxon>
        <taxon>Anaerolineales</taxon>
        <taxon>Anaerolineaceae</taxon>
        <taxon>Levilinea</taxon>
    </lineage>
</organism>
<proteinExistence type="predicted"/>
<keyword evidence="4" id="KW-1185">Reference proteome</keyword>
<dbReference type="EMBL" id="DF967975">
    <property type="protein sequence ID" value="GAP19567.1"/>
    <property type="molecule type" value="Genomic_DNA"/>
</dbReference>
<dbReference type="RefSeq" id="WP_062419836.1">
    <property type="nucleotide sequence ID" value="NZ_BBXZ01000183.1"/>
</dbReference>